<keyword evidence="4 6" id="KW-1133">Transmembrane helix</keyword>
<feature type="transmembrane region" description="Helical" evidence="6">
    <location>
        <begin position="6"/>
        <end position="30"/>
    </location>
</feature>
<proteinExistence type="predicted"/>
<dbReference type="RefSeq" id="WP_319968475.1">
    <property type="nucleotide sequence ID" value="NZ_JAXAVW010000020.1"/>
</dbReference>
<name>A0ABU4T5L1_9PSEU</name>
<keyword evidence="8" id="KW-1185">Reference proteome</keyword>
<feature type="transmembrane region" description="Helical" evidence="6">
    <location>
        <begin position="145"/>
        <end position="165"/>
    </location>
</feature>
<dbReference type="InterPro" id="IPR001123">
    <property type="entry name" value="LeuE-type"/>
</dbReference>
<dbReference type="Proteomes" id="UP001285521">
    <property type="component" value="Unassembled WGS sequence"/>
</dbReference>
<dbReference type="PANTHER" id="PTHR30086">
    <property type="entry name" value="ARGININE EXPORTER PROTEIN ARGO"/>
    <property type="match status" value="1"/>
</dbReference>
<protein>
    <submittedName>
        <fullName evidence="7">LysE family translocator</fullName>
    </submittedName>
</protein>
<evidence type="ECO:0000256" key="4">
    <source>
        <dbReference type="ARBA" id="ARBA00022989"/>
    </source>
</evidence>
<comment type="caution">
    <text evidence="7">The sequence shown here is derived from an EMBL/GenBank/DDBJ whole genome shotgun (WGS) entry which is preliminary data.</text>
</comment>
<dbReference type="Pfam" id="PF01810">
    <property type="entry name" value="LysE"/>
    <property type="match status" value="1"/>
</dbReference>
<gene>
    <name evidence="7" type="ORF">SK803_24795</name>
</gene>
<evidence type="ECO:0000256" key="6">
    <source>
        <dbReference type="SAM" id="Phobius"/>
    </source>
</evidence>
<dbReference type="PANTHER" id="PTHR30086:SF20">
    <property type="entry name" value="ARGININE EXPORTER PROTEIN ARGO-RELATED"/>
    <property type="match status" value="1"/>
</dbReference>
<sequence>MRPEAVAGFALAMVPIVVTPGASFTLMATHVLTPQRAVLRRVVGGTALGIVSHAALAALGLSMLVMRSAELYRALQLAGALYLIALGIASLRRRSPDVSVGPESTLRTRTAFLANVLNPKAAAVYLTVAPQFLDSTTFTPANLLVLAGVHIALTATWLAAGATALRSLSRQFRRVPWRAISGTGGVVLIALGLKSLWDQVPGGALTPR</sequence>
<evidence type="ECO:0000313" key="7">
    <source>
        <dbReference type="EMBL" id="MDX8033449.1"/>
    </source>
</evidence>
<organism evidence="7 8">
    <name type="scientific">Lentzea miocenica</name>
    <dbReference type="NCBI Taxonomy" id="3095431"/>
    <lineage>
        <taxon>Bacteria</taxon>
        <taxon>Bacillati</taxon>
        <taxon>Actinomycetota</taxon>
        <taxon>Actinomycetes</taxon>
        <taxon>Pseudonocardiales</taxon>
        <taxon>Pseudonocardiaceae</taxon>
        <taxon>Lentzea</taxon>
    </lineage>
</organism>
<comment type="subcellular location">
    <subcellularLocation>
        <location evidence="1">Cell membrane</location>
        <topology evidence="1">Multi-pass membrane protein</topology>
    </subcellularLocation>
</comment>
<keyword evidence="2" id="KW-1003">Cell membrane</keyword>
<evidence type="ECO:0000256" key="5">
    <source>
        <dbReference type="ARBA" id="ARBA00023136"/>
    </source>
</evidence>
<dbReference type="EMBL" id="JAXAVW010000020">
    <property type="protein sequence ID" value="MDX8033449.1"/>
    <property type="molecule type" value="Genomic_DNA"/>
</dbReference>
<keyword evidence="5 6" id="KW-0472">Membrane</keyword>
<reference evidence="7 8" key="1">
    <citation type="submission" date="2023-11" db="EMBL/GenBank/DDBJ databases">
        <title>Lentzea sokolovensis, sp. nov., Lentzea kristufkii, sp. nov., and Lentzea miocenensis, sp. nov., rare actinobacteria from Sokolov Coal Basin, Miocene lacustrine sediment, Czech Republic.</title>
        <authorList>
            <person name="Lara A."/>
            <person name="Kotroba L."/>
            <person name="Nouioui I."/>
            <person name="Neumann-Schaal M."/>
            <person name="Mast Y."/>
            <person name="Chronakova A."/>
        </authorList>
    </citation>
    <scope>NUCLEOTIDE SEQUENCE [LARGE SCALE GENOMIC DNA]</scope>
    <source>
        <strain evidence="7 8">BCCO 10_0856</strain>
    </source>
</reference>
<evidence type="ECO:0000313" key="8">
    <source>
        <dbReference type="Proteomes" id="UP001285521"/>
    </source>
</evidence>
<feature type="transmembrane region" description="Helical" evidence="6">
    <location>
        <begin position="42"/>
        <end position="65"/>
    </location>
</feature>
<evidence type="ECO:0000256" key="3">
    <source>
        <dbReference type="ARBA" id="ARBA00022692"/>
    </source>
</evidence>
<feature type="transmembrane region" description="Helical" evidence="6">
    <location>
        <begin position="112"/>
        <end position="133"/>
    </location>
</feature>
<evidence type="ECO:0000256" key="1">
    <source>
        <dbReference type="ARBA" id="ARBA00004651"/>
    </source>
</evidence>
<evidence type="ECO:0000256" key="2">
    <source>
        <dbReference type="ARBA" id="ARBA00022475"/>
    </source>
</evidence>
<accession>A0ABU4T5L1</accession>
<keyword evidence="3 6" id="KW-0812">Transmembrane</keyword>
<feature type="transmembrane region" description="Helical" evidence="6">
    <location>
        <begin position="71"/>
        <end position="91"/>
    </location>
</feature>